<feature type="coiled-coil region" evidence="1">
    <location>
        <begin position="155"/>
        <end position="182"/>
    </location>
</feature>
<reference evidence="2" key="2">
    <citation type="submission" date="2023-06" db="EMBL/GenBank/DDBJ databases">
        <authorList>
            <consortium name="Lawrence Berkeley National Laboratory"/>
            <person name="Haridas S."/>
            <person name="Hensen N."/>
            <person name="Bonometti L."/>
            <person name="Westerberg I."/>
            <person name="Brannstrom I.O."/>
            <person name="Guillou S."/>
            <person name="Cros-Aarteil S."/>
            <person name="Calhoun S."/>
            <person name="Kuo A."/>
            <person name="Mondo S."/>
            <person name="Pangilinan J."/>
            <person name="Riley R."/>
            <person name="LaButti K."/>
            <person name="Andreopoulos B."/>
            <person name="Lipzen A."/>
            <person name="Chen C."/>
            <person name="Yanf M."/>
            <person name="Daum C."/>
            <person name="Ng V."/>
            <person name="Clum A."/>
            <person name="Steindorff A."/>
            <person name="Ohm R."/>
            <person name="Martin F."/>
            <person name="Silar P."/>
            <person name="Natvig D."/>
            <person name="Lalanne C."/>
            <person name="Gautier V."/>
            <person name="Ament-velasquez S.L."/>
            <person name="Kruys A."/>
            <person name="Hutchinson M.I."/>
            <person name="Powell A.J."/>
            <person name="Barry K."/>
            <person name="Miller A.N."/>
            <person name="Grigoriev I.V."/>
            <person name="Debuchy R."/>
            <person name="Gladieux P."/>
            <person name="Thoren M.H."/>
            <person name="Johannesson H."/>
        </authorList>
    </citation>
    <scope>NUCLEOTIDE SEQUENCE</scope>
    <source>
        <strain evidence="2">CBS 232.78</strain>
    </source>
</reference>
<name>A0AAE0P0Q4_9PEZI</name>
<keyword evidence="3" id="KW-1185">Reference proteome</keyword>
<dbReference type="InterPro" id="IPR011990">
    <property type="entry name" value="TPR-like_helical_dom_sf"/>
</dbReference>
<evidence type="ECO:0008006" key="4">
    <source>
        <dbReference type="Google" id="ProtNLM"/>
    </source>
</evidence>
<accession>A0AAE0P0Q4</accession>
<comment type="caution">
    <text evidence="2">The sequence shown here is derived from an EMBL/GenBank/DDBJ whole genome shotgun (WGS) entry which is preliminary data.</text>
</comment>
<organism evidence="2 3">
    <name type="scientific">Podospora didyma</name>
    <dbReference type="NCBI Taxonomy" id="330526"/>
    <lineage>
        <taxon>Eukaryota</taxon>
        <taxon>Fungi</taxon>
        <taxon>Dikarya</taxon>
        <taxon>Ascomycota</taxon>
        <taxon>Pezizomycotina</taxon>
        <taxon>Sordariomycetes</taxon>
        <taxon>Sordariomycetidae</taxon>
        <taxon>Sordariales</taxon>
        <taxon>Podosporaceae</taxon>
        <taxon>Podospora</taxon>
    </lineage>
</organism>
<gene>
    <name evidence="2" type="ORF">B0H63DRAFT_132917</name>
</gene>
<evidence type="ECO:0000313" key="2">
    <source>
        <dbReference type="EMBL" id="KAK3391171.1"/>
    </source>
</evidence>
<keyword evidence="1" id="KW-0175">Coiled coil</keyword>
<dbReference type="SUPFAM" id="SSF48452">
    <property type="entry name" value="TPR-like"/>
    <property type="match status" value="1"/>
</dbReference>
<reference evidence="2" key="1">
    <citation type="journal article" date="2023" name="Mol. Phylogenet. Evol.">
        <title>Genome-scale phylogeny and comparative genomics of the fungal order Sordariales.</title>
        <authorList>
            <person name="Hensen N."/>
            <person name="Bonometti L."/>
            <person name="Westerberg I."/>
            <person name="Brannstrom I.O."/>
            <person name="Guillou S."/>
            <person name="Cros-Aarteil S."/>
            <person name="Calhoun S."/>
            <person name="Haridas S."/>
            <person name="Kuo A."/>
            <person name="Mondo S."/>
            <person name="Pangilinan J."/>
            <person name="Riley R."/>
            <person name="LaButti K."/>
            <person name="Andreopoulos B."/>
            <person name="Lipzen A."/>
            <person name="Chen C."/>
            <person name="Yan M."/>
            <person name="Daum C."/>
            <person name="Ng V."/>
            <person name="Clum A."/>
            <person name="Steindorff A."/>
            <person name="Ohm R.A."/>
            <person name="Martin F."/>
            <person name="Silar P."/>
            <person name="Natvig D.O."/>
            <person name="Lalanne C."/>
            <person name="Gautier V."/>
            <person name="Ament-Velasquez S.L."/>
            <person name="Kruys A."/>
            <person name="Hutchinson M.I."/>
            <person name="Powell A.J."/>
            <person name="Barry K."/>
            <person name="Miller A.N."/>
            <person name="Grigoriev I.V."/>
            <person name="Debuchy R."/>
            <person name="Gladieux P."/>
            <person name="Hiltunen Thoren M."/>
            <person name="Johannesson H."/>
        </authorList>
    </citation>
    <scope>NUCLEOTIDE SEQUENCE</scope>
    <source>
        <strain evidence="2">CBS 232.78</strain>
    </source>
</reference>
<dbReference type="AlphaFoldDB" id="A0AAE0P0Q4"/>
<dbReference type="Proteomes" id="UP001285441">
    <property type="component" value="Unassembled WGS sequence"/>
</dbReference>
<proteinExistence type="predicted"/>
<dbReference type="Gene3D" id="1.25.40.10">
    <property type="entry name" value="Tetratricopeptide repeat domain"/>
    <property type="match status" value="1"/>
</dbReference>
<evidence type="ECO:0000256" key="1">
    <source>
        <dbReference type="SAM" id="Coils"/>
    </source>
</evidence>
<protein>
    <recommendedName>
        <fullName evidence="4">Heterokaryon incompatibility domain-containing protein</fullName>
    </recommendedName>
</protein>
<evidence type="ECO:0000313" key="3">
    <source>
        <dbReference type="Proteomes" id="UP001285441"/>
    </source>
</evidence>
<sequence>MANEAVAQFEGHLARAHDYRESAQWEFMSRELKEAKSLCESPDFPDAARRRREVVGHLGSVERRLGRYELAQKLLEEVLDDEQTTDTQRLEVSGELSVVYRSLNNLDKARDICNEQYQVARRMALKGEEEMCRAIGNLGMANYQMSLQNEIEPDSELLQLAISQVEERVERARQLQEKLRREDPTSKTIRKARTWESIGLDRLTLCHAAAGNTAEAVRYGEMSRQMTKDSPDPTVRALSRFFYGQALLRDDQRDKAMEMFNYTAPDDQCTCAIALCKEPSDEYCEYLTTIVNQGVDLLRYDEQNYNALDYAVFADHAGMQEVILHGLRSTPNLAPDDIKQLLDGAHLKRHYKEIFQEHLRPELSRGGNNNSIQTMRVTYAKLLATDTEKKRLFDDFKFVPYSKFVGHGRLPKSTDKLAITFEDAAKAHHPEDETDFDPYVVFFSYRWIGRKGDPGYPCPDDRHDTQYKRMRNAIEDFLAESKMDPERIHIWLDWACIDQSNKDPGVNALPVIVTQCNAMVSLVDDIYFSRAWCAVEASLFQTLVNSHGQHQWYSHALLSQDPPTIITHSDGTVENNTDTVGKLDKCTADMATINPNDLNVSYESDKPRIAFLHKQSILLGKATSGS</sequence>
<dbReference type="EMBL" id="JAULSW010000002">
    <property type="protein sequence ID" value="KAK3391171.1"/>
    <property type="molecule type" value="Genomic_DNA"/>
</dbReference>